<dbReference type="InterPro" id="IPR050684">
    <property type="entry name" value="HTH-Siroheme_Decarb"/>
</dbReference>
<evidence type="ECO:0000313" key="2">
    <source>
        <dbReference type="EMBL" id="SFL62782.1"/>
    </source>
</evidence>
<dbReference type="Proteomes" id="UP000199520">
    <property type="component" value="Unassembled WGS sequence"/>
</dbReference>
<dbReference type="AlphaFoldDB" id="A0A1I4J873"/>
<dbReference type="PANTHER" id="PTHR43413">
    <property type="entry name" value="TRANSCRIPTIONAL REGULATOR, ASNC FAMILY"/>
    <property type="match status" value="1"/>
</dbReference>
<dbReference type="RefSeq" id="WP_090934829.1">
    <property type="nucleotide sequence ID" value="NZ_FOTS01000011.1"/>
</dbReference>
<dbReference type="GO" id="GO:0003677">
    <property type="term" value="F:DNA binding"/>
    <property type="evidence" value="ECO:0007669"/>
    <property type="project" value="UniProtKB-KW"/>
</dbReference>
<dbReference type="EMBL" id="FOTS01000011">
    <property type="protein sequence ID" value="SFL62782.1"/>
    <property type="molecule type" value="Genomic_DNA"/>
</dbReference>
<feature type="domain" description="Transcription regulator AsnC/Lrp ligand binding" evidence="1">
    <location>
        <begin position="64"/>
        <end position="137"/>
    </location>
</feature>
<organism evidence="2 3">
    <name type="scientific">Pelosinus propionicus DSM 13327</name>
    <dbReference type="NCBI Taxonomy" id="1123291"/>
    <lineage>
        <taxon>Bacteria</taxon>
        <taxon>Bacillati</taxon>
        <taxon>Bacillota</taxon>
        <taxon>Negativicutes</taxon>
        <taxon>Selenomonadales</taxon>
        <taxon>Sporomusaceae</taxon>
        <taxon>Pelosinus</taxon>
    </lineage>
</organism>
<name>A0A1I4J873_9FIRM</name>
<keyword evidence="3" id="KW-1185">Reference proteome</keyword>
<dbReference type="PANTHER" id="PTHR43413:SF7">
    <property type="entry name" value="HTH-TYPE TRANSCRIPTIONAL REGULATOR PTR2"/>
    <property type="match status" value="1"/>
</dbReference>
<protein>
    <submittedName>
        <fullName evidence="2">DNA-binding transcriptional regulator, Lrp family</fullName>
    </submittedName>
</protein>
<reference evidence="3" key="1">
    <citation type="submission" date="2016-10" db="EMBL/GenBank/DDBJ databases">
        <authorList>
            <person name="Varghese N."/>
            <person name="Submissions S."/>
        </authorList>
    </citation>
    <scope>NUCLEOTIDE SEQUENCE [LARGE SCALE GENOMIC DNA]</scope>
    <source>
        <strain evidence="3">DSM 13327</strain>
    </source>
</reference>
<evidence type="ECO:0000313" key="3">
    <source>
        <dbReference type="Proteomes" id="UP000199520"/>
    </source>
</evidence>
<dbReference type="Pfam" id="PF01037">
    <property type="entry name" value="AsnC_trans_reg"/>
    <property type="match status" value="1"/>
</dbReference>
<evidence type="ECO:0000259" key="1">
    <source>
        <dbReference type="Pfam" id="PF01037"/>
    </source>
</evidence>
<sequence>MKELLECLERDHTQTPEQLAIMLNKPVEEIAALIKKYQDEKVIVKYQTIIDWEKAGIDNVTAVIEVRITPQREVGFDAIAERIYRYSEVRSLYLMSGGYDLSVTVEGASLKEVADFVSTKLSTIDGVVSTTTHFMLKKYKFAGVIIKDEEEEHRLVVSP</sequence>
<accession>A0A1I4J873</accession>
<dbReference type="STRING" id="1123291.SAMN04490355_101171"/>
<gene>
    <name evidence="2" type="ORF">SAMN04490355_101171</name>
</gene>
<dbReference type="InterPro" id="IPR011008">
    <property type="entry name" value="Dimeric_a/b-barrel"/>
</dbReference>
<dbReference type="InterPro" id="IPR019887">
    <property type="entry name" value="Tscrpt_reg_AsnC/Lrp_C"/>
</dbReference>
<keyword evidence="2" id="KW-0238">DNA-binding</keyword>
<dbReference type="OrthoDB" id="66249at2"/>
<proteinExistence type="predicted"/>
<dbReference type="Gene3D" id="3.30.70.920">
    <property type="match status" value="1"/>
</dbReference>
<dbReference type="SUPFAM" id="SSF54909">
    <property type="entry name" value="Dimeric alpha+beta barrel"/>
    <property type="match status" value="1"/>
</dbReference>